<dbReference type="RefSeq" id="WP_086677988.1">
    <property type="nucleotide sequence ID" value="NZ_FNUJ01000021.1"/>
</dbReference>
<keyword evidence="2" id="KW-1185">Reference proteome</keyword>
<protein>
    <submittedName>
        <fullName evidence="1">Uncharacterized protein</fullName>
    </submittedName>
</protein>
<dbReference type="Proteomes" id="UP000198878">
    <property type="component" value="Unassembled WGS sequence"/>
</dbReference>
<sequence length="344" mass="35198">MTHPLHTPVVATDGALVRFALADLLAGTPGSMRIEISDAAAAEPWLTRLVGEEHAVEAITVGQIEIPGRPELATLALLLWARRWWPASPVLGVPPLDPALLDLEAAVATAAVESIAEGMLDGFEATPAELFDAAADGVAATAVADEVRDLCLRLSAWFDDRDDVVRAETTAALAAAVEPGQRAYALAAGTDSGPAEDGVVADGRASVDWARVPPGVLDAAEDTVTWRIVAAPAATRLEVEVAGAFADATLTASATHDGEVLAEVPLLLGPGWFAGAADLDDAAARRATSVPIGLIVGVTAEDVTGTTPADRAEVVSLVRARGALPPAGRTLAERAAAAAGDEEF</sequence>
<evidence type="ECO:0000313" key="2">
    <source>
        <dbReference type="Proteomes" id="UP000198878"/>
    </source>
</evidence>
<evidence type="ECO:0000313" key="1">
    <source>
        <dbReference type="EMBL" id="SEF38418.1"/>
    </source>
</evidence>
<accession>A0A1H5RL43</accession>
<dbReference type="AlphaFoldDB" id="A0A1H5RL43"/>
<reference evidence="2" key="1">
    <citation type="submission" date="2016-10" db="EMBL/GenBank/DDBJ databases">
        <authorList>
            <person name="Varghese N."/>
            <person name="Submissions S."/>
        </authorList>
    </citation>
    <scope>NUCLEOTIDE SEQUENCE [LARGE SCALE GENOMIC DNA]</scope>
    <source>
        <strain evidence="2">DSM 44654</strain>
    </source>
</reference>
<name>A0A1H5RL43_9PSEU</name>
<dbReference type="STRING" id="218821.SAMN05421837_12149"/>
<dbReference type="EMBL" id="FNUJ01000021">
    <property type="protein sequence ID" value="SEF38418.1"/>
    <property type="molecule type" value="Genomic_DNA"/>
</dbReference>
<organism evidence="1 2">
    <name type="scientific">Amycolatopsis pretoriensis</name>
    <dbReference type="NCBI Taxonomy" id="218821"/>
    <lineage>
        <taxon>Bacteria</taxon>
        <taxon>Bacillati</taxon>
        <taxon>Actinomycetota</taxon>
        <taxon>Actinomycetes</taxon>
        <taxon>Pseudonocardiales</taxon>
        <taxon>Pseudonocardiaceae</taxon>
        <taxon>Amycolatopsis</taxon>
    </lineage>
</organism>
<dbReference type="OrthoDB" id="5124265at2"/>
<proteinExistence type="predicted"/>
<gene>
    <name evidence="1" type="ORF">SAMN05421837_12149</name>
</gene>